<keyword evidence="13" id="KW-0902">Two-component regulatory system</keyword>
<evidence type="ECO:0000256" key="10">
    <source>
        <dbReference type="ARBA" id="ARBA00022777"/>
    </source>
</evidence>
<keyword evidence="7" id="KW-0808">Transferase</keyword>
<evidence type="ECO:0000256" key="9">
    <source>
        <dbReference type="ARBA" id="ARBA00022741"/>
    </source>
</evidence>
<dbReference type="GO" id="GO:0005886">
    <property type="term" value="C:plasma membrane"/>
    <property type="evidence" value="ECO:0007669"/>
    <property type="project" value="UniProtKB-SubCell"/>
</dbReference>
<evidence type="ECO:0000256" key="3">
    <source>
        <dbReference type="ARBA" id="ARBA00004236"/>
    </source>
</evidence>
<dbReference type="RefSeq" id="WP_271714673.1">
    <property type="nucleotide sequence ID" value="NZ_AP024169.1"/>
</dbReference>
<dbReference type="PROSITE" id="PS50885">
    <property type="entry name" value="HAMP"/>
    <property type="match status" value="1"/>
</dbReference>
<keyword evidence="14 16" id="KW-0472">Membrane</keyword>
<accession>A0A7R7ICV9</accession>
<keyword evidence="8 16" id="KW-0812">Transmembrane</keyword>
<comment type="subcellular location">
    <subcellularLocation>
        <location evidence="3">Cell membrane</location>
    </subcellularLocation>
    <subcellularLocation>
        <location evidence="2">Membrane</location>
        <topology evidence="2">Multi-pass membrane protein</topology>
    </subcellularLocation>
</comment>
<dbReference type="SUPFAM" id="SSF47384">
    <property type="entry name" value="Homodimeric domain of signal transducing histidine kinase"/>
    <property type="match status" value="1"/>
</dbReference>
<feature type="transmembrane region" description="Helical" evidence="16">
    <location>
        <begin position="7"/>
        <end position="25"/>
    </location>
</feature>
<dbReference type="SMART" id="SM00387">
    <property type="entry name" value="HATPase_c"/>
    <property type="match status" value="1"/>
</dbReference>
<name>A0A7R7ICV9_9FIRM</name>
<dbReference type="InterPro" id="IPR004358">
    <property type="entry name" value="Sig_transdc_His_kin-like_C"/>
</dbReference>
<dbReference type="KEGG" id="ahb:bsdtb5_06880"/>
<evidence type="ECO:0000256" key="2">
    <source>
        <dbReference type="ARBA" id="ARBA00004141"/>
    </source>
</evidence>
<reference evidence="19 20" key="1">
    <citation type="submission" date="2020-11" db="EMBL/GenBank/DDBJ databases">
        <title>Draft genome sequencing of a Lachnospiraceae strain isolated from anoxic soil subjected to BSD treatment.</title>
        <authorList>
            <person name="Uek A."/>
            <person name="Tonouchi A."/>
        </authorList>
    </citation>
    <scope>NUCLEOTIDE SEQUENCE [LARGE SCALE GENOMIC DNA]</scope>
    <source>
        <strain evidence="19 20">TB5</strain>
    </source>
</reference>
<dbReference type="GO" id="GO:0000155">
    <property type="term" value="F:phosphorelay sensor kinase activity"/>
    <property type="evidence" value="ECO:0007669"/>
    <property type="project" value="InterPro"/>
</dbReference>
<dbReference type="EMBL" id="AP024169">
    <property type="protein sequence ID" value="BCN29393.1"/>
    <property type="molecule type" value="Genomic_DNA"/>
</dbReference>
<evidence type="ECO:0000256" key="8">
    <source>
        <dbReference type="ARBA" id="ARBA00022692"/>
    </source>
</evidence>
<evidence type="ECO:0000256" key="7">
    <source>
        <dbReference type="ARBA" id="ARBA00022679"/>
    </source>
</evidence>
<dbReference type="SUPFAM" id="SSF55874">
    <property type="entry name" value="ATPase domain of HSP90 chaperone/DNA topoisomerase II/histidine kinase"/>
    <property type="match status" value="1"/>
</dbReference>
<dbReference type="FunFam" id="1.10.287.130:FF:000008">
    <property type="entry name" value="Two-component sensor histidine kinase"/>
    <property type="match status" value="1"/>
</dbReference>
<proteinExistence type="predicted"/>
<dbReference type="Gene3D" id="1.10.287.130">
    <property type="match status" value="1"/>
</dbReference>
<dbReference type="PRINTS" id="PR00344">
    <property type="entry name" value="BCTRLSENSOR"/>
</dbReference>
<evidence type="ECO:0000313" key="19">
    <source>
        <dbReference type="EMBL" id="BCN29393.1"/>
    </source>
</evidence>
<dbReference type="InterPro" id="IPR003660">
    <property type="entry name" value="HAMP_dom"/>
</dbReference>
<evidence type="ECO:0000256" key="14">
    <source>
        <dbReference type="ARBA" id="ARBA00023136"/>
    </source>
</evidence>
<evidence type="ECO:0000256" key="15">
    <source>
        <dbReference type="SAM" id="Coils"/>
    </source>
</evidence>
<evidence type="ECO:0000256" key="5">
    <source>
        <dbReference type="ARBA" id="ARBA00022475"/>
    </source>
</evidence>
<keyword evidence="12 16" id="KW-1133">Transmembrane helix</keyword>
<dbReference type="Pfam" id="PF00512">
    <property type="entry name" value="HisKA"/>
    <property type="match status" value="1"/>
</dbReference>
<evidence type="ECO:0000259" key="18">
    <source>
        <dbReference type="PROSITE" id="PS50885"/>
    </source>
</evidence>
<keyword evidence="20" id="KW-1185">Reference proteome</keyword>
<dbReference type="InterPro" id="IPR005467">
    <property type="entry name" value="His_kinase_dom"/>
</dbReference>
<evidence type="ECO:0000256" key="6">
    <source>
        <dbReference type="ARBA" id="ARBA00022553"/>
    </source>
</evidence>
<dbReference type="SMART" id="SM00388">
    <property type="entry name" value="HisKA"/>
    <property type="match status" value="1"/>
</dbReference>
<dbReference type="InterPro" id="IPR036890">
    <property type="entry name" value="HATPase_C_sf"/>
</dbReference>
<evidence type="ECO:0000256" key="12">
    <source>
        <dbReference type="ARBA" id="ARBA00022989"/>
    </source>
</evidence>
<evidence type="ECO:0000313" key="20">
    <source>
        <dbReference type="Proteomes" id="UP000595897"/>
    </source>
</evidence>
<feature type="domain" description="HAMP" evidence="18">
    <location>
        <begin position="145"/>
        <end position="197"/>
    </location>
</feature>
<dbReference type="InterPro" id="IPR050398">
    <property type="entry name" value="HssS/ArlS-like"/>
</dbReference>
<dbReference type="PANTHER" id="PTHR45528:SF8">
    <property type="entry name" value="HISTIDINE KINASE"/>
    <property type="match status" value="1"/>
</dbReference>
<evidence type="ECO:0000256" key="1">
    <source>
        <dbReference type="ARBA" id="ARBA00000085"/>
    </source>
</evidence>
<dbReference type="SMART" id="SM00304">
    <property type="entry name" value="HAMP"/>
    <property type="match status" value="1"/>
</dbReference>
<comment type="catalytic activity">
    <reaction evidence="1">
        <text>ATP + protein L-histidine = ADP + protein N-phospho-L-histidine.</text>
        <dbReference type="EC" id="2.7.13.3"/>
    </reaction>
</comment>
<evidence type="ECO:0000256" key="16">
    <source>
        <dbReference type="SAM" id="Phobius"/>
    </source>
</evidence>
<feature type="transmembrane region" description="Helical" evidence="16">
    <location>
        <begin position="116"/>
        <end position="143"/>
    </location>
</feature>
<sequence>MRIKNPINVIGGCIVGFIIGSLLLTEGNFIAGYMINSNILWLSKLIHTLSIGIAIVAFIFILKRFICIKSQKLIVYYLLSILISAAAVVASLYLFFMVAAKWIQAAALSDFFQSKLGIFLGYNSFFIFFIFLIAIFAGVFSFLTKRKVKYIQYISQEVKKIEKEGFGRTIKVIGNDELADLCVSINHMSEELLEKEKHEKELEEKKNELITNVSHDLRSPLTSIMGYVNLMKKDGIEDSEKFHEYIAVVDRRLQGLNVLINELFELTKLNGVDVKLDYENIDIIAMLNHLTDENAILYQQHGLILEKKIEQAEYYMDLDSEKIARAIQNLFDNARKYAKENTRITIDTSVKKNILYIKMTNQVKDKNIIQVENLFERFYKGDLSRSDTESSGLGLAIVNRIVELHGGVISANMVDDFITFEIRFEL</sequence>
<keyword evidence="10" id="KW-0418">Kinase</keyword>
<dbReference type="Pfam" id="PF02518">
    <property type="entry name" value="HATPase_c"/>
    <property type="match status" value="1"/>
</dbReference>
<dbReference type="InterPro" id="IPR003594">
    <property type="entry name" value="HATPase_dom"/>
</dbReference>
<protein>
    <recommendedName>
        <fullName evidence="4">histidine kinase</fullName>
        <ecNumber evidence="4">2.7.13.3</ecNumber>
    </recommendedName>
</protein>
<dbReference type="GO" id="GO:0005524">
    <property type="term" value="F:ATP binding"/>
    <property type="evidence" value="ECO:0007669"/>
    <property type="project" value="UniProtKB-KW"/>
</dbReference>
<dbReference type="Gene3D" id="3.30.565.10">
    <property type="entry name" value="Histidine kinase-like ATPase, C-terminal domain"/>
    <property type="match status" value="1"/>
</dbReference>
<feature type="domain" description="Histidine kinase" evidence="17">
    <location>
        <begin position="212"/>
        <end position="426"/>
    </location>
</feature>
<dbReference type="CDD" id="cd00082">
    <property type="entry name" value="HisKA"/>
    <property type="match status" value="1"/>
</dbReference>
<dbReference type="InterPro" id="IPR036097">
    <property type="entry name" value="HisK_dim/P_sf"/>
</dbReference>
<feature type="transmembrane region" description="Helical" evidence="16">
    <location>
        <begin position="74"/>
        <end position="96"/>
    </location>
</feature>
<keyword evidence="11" id="KW-0067">ATP-binding</keyword>
<dbReference type="EC" id="2.7.13.3" evidence="4"/>
<evidence type="ECO:0000256" key="11">
    <source>
        <dbReference type="ARBA" id="ARBA00022840"/>
    </source>
</evidence>
<feature type="transmembrane region" description="Helical" evidence="16">
    <location>
        <begin position="45"/>
        <end position="62"/>
    </location>
</feature>
<evidence type="ECO:0000256" key="4">
    <source>
        <dbReference type="ARBA" id="ARBA00012438"/>
    </source>
</evidence>
<evidence type="ECO:0000259" key="17">
    <source>
        <dbReference type="PROSITE" id="PS50109"/>
    </source>
</evidence>
<gene>
    <name evidence="19" type="ORF">bsdtb5_06880</name>
</gene>
<dbReference type="Proteomes" id="UP000595897">
    <property type="component" value="Chromosome"/>
</dbReference>
<organism evidence="19 20">
    <name type="scientific">Anaeromicropila herbilytica</name>
    <dbReference type="NCBI Taxonomy" id="2785025"/>
    <lineage>
        <taxon>Bacteria</taxon>
        <taxon>Bacillati</taxon>
        <taxon>Bacillota</taxon>
        <taxon>Clostridia</taxon>
        <taxon>Lachnospirales</taxon>
        <taxon>Lachnospiraceae</taxon>
        <taxon>Anaeromicropila</taxon>
    </lineage>
</organism>
<keyword evidence="9" id="KW-0547">Nucleotide-binding</keyword>
<dbReference type="CDD" id="cd06225">
    <property type="entry name" value="HAMP"/>
    <property type="match status" value="1"/>
</dbReference>
<dbReference type="AlphaFoldDB" id="A0A7R7ICV9"/>
<keyword evidence="15" id="KW-0175">Coiled coil</keyword>
<evidence type="ECO:0000256" key="13">
    <source>
        <dbReference type="ARBA" id="ARBA00023012"/>
    </source>
</evidence>
<feature type="coiled-coil region" evidence="15">
    <location>
        <begin position="185"/>
        <end position="212"/>
    </location>
</feature>
<keyword evidence="5" id="KW-1003">Cell membrane</keyword>
<dbReference type="PROSITE" id="PS50109">
    <property type="entry name" value="HIS_KIN"/>
    <property type="match status" value="1"/>
</dbReference>
<dbReference type="Gene3D" id="6.10.340.10">
    <property type="match status" value="1"/>
</dbReference>
<dbReference type="InterPro" id="IPR003661">
    <property type="entry name" value="HisK_dim/P_dom"/>
</dbReference>
<dbReference type="PANTHER" id="PTHR45528">
    <property type="entry name" value="SENSOR HISTIDINE KINASE CPXA"/>
    <property type="match status" value="1"/>
</dbReference>
<keyword evidence="6" id="KW-0597">Phosphoprotein</keyword>